<gene>
    <name evidence="1" type="ORF">CH063_15970</name>
</gene>
<reference evidence="2" key="1">
    <citation type="journal article" date="2012" name="Nat. Genet.">
        <title>Lifestyle transitions in plant pathogenic Colletotrichum fungi deciphered by genome and transcriptome analyses.</title>
        <authorList>
            <person name="O'Connell R.J."/>
            <person name="Thon M.R."/>
            <person name="Hacquard S."/>
            <person name="Amyotte S.G."/>
            <person name="Kleemann J."/>
            <person name="Torres M.F."/>
            <person name="Damm U."/>
            <person name="Buiate E.A."/>
            <person name="Epstein L."/>
            <person name="Alkan N."/>
            <person name="Altmueller J."/>
            <person name="Alvarado-Balderrama L."/>
            <person name="Bauser C.A."/>
            <person name="Becker C."/>
            <person name="Birren B.W."/>
            <person name="Chen Z."/>
            <person name="Choi J."/>
            <person name="Crouch J.A."/>
            <person name="Duvick J.P."/>
            <person name="Farman M.A."/>
            <person name="Gan P."/>
            <person name="Heiman D."/>
            <person name="Henrissat B."/>
            <person name="Howard R.J."/>
            <person name="Kabbage M."/>
            <person name="Koch C."/>
            <person name="Kracher B."/>
            <person name="Kubo Y."/>
            <person name="Law A.D."/>
            <person name="Lebrun M.-H."/>
            <person name="Lee Y.-H."/>
            <person name="Miyara I."/>
            <person name="Moore N."/>
            <person name="Neumann U."/>
            <person name="Nordstroem K."/>
            <person name="Panaccione D.G."/>
            <person name="Panstruga R."/>
            <person name="Place M."/>
            <person name="Proctor R.H."/>
            <person name="Prusky D."/>
            <person name="Rech G."/>
            <person name="Reinhardt R."/>
            <person name="Rollins J.A."/>
            <person name="Rounsley S."/>
            <person name="Schardl C.L."/>
            <person name="Schwartz D.C."/>
            <person name="Shenoy N."/>
            <person name="Shirasu K."/>
            <person name="Sikhakolli U.R."/>
            <person name="Stueber K."/>
            <person name="Sukno S.A."/>
            <person name="Sweigard J.A."/>
            <person name="Takano Y."/>
            <person name="Takahara H."/>
            <person name="Trail F."/>
            <person name="van der Does H.C."/>
            <person name="Voll L.M."/>
            <person name="Will I."/>
            <person name="Young S."/>
            <person name="Zeng Q."/>
            <person name="Zhang J."/>
            <person name="Zhou S."/>
            <person name="Dickman M.B."/>
            <person name="Schulze-Lefert P."/>
            <person name="Ver Loren van Themaat E."/>
            <person name="Ma L.-J."/>
            <person name="Vaillancourt L.J."/>
        </authorList>
    </citation>
    <scope>NUCLEOTIDE SEQUENCE [LARGE SCALE GENOMIC DNA]</scope>
    <source>
        <strain evidence="2">IMI 349063</strain>
    </source>
</reference>
<evidence type="ECO:0000313" key="1">
    <source>
        <dbReference type="EMBL" id="CCF47675.1"/>
    </source>
</evidence>
<name>H1W5B1_COLHI</name>
<dbReference type="AlphaFoldDB" id="H1W5B1"/>
<sequence>MPTFQLACLRRQGACHPLAPFPCDPLRPSALFLFFFFFFNFDLPPRAPSPWSGRASRSASRTNFFAWSSPNSCLST</sequence>
<accession>H1W5B1</accession>
<protein>
    <submittedName>
        <fullName evidence="1">Uncharacterized protein</fullName>
    </submittedName>
</protein>
<dbReference type="Proteomes" id="UP000007174">
    <property type="component" value="Unassembled WGS sequence"/>
</dbReference>
<organism evidence="1 2">
    <name type="scientific">Colletotrichum higginsianum (strain IMI 349063)</name>
    <name type="common">Crucifer anthracnose fungus</name>
    <dbReference type="NCBI Taxonomy" id="759273"/>
    <lineage>
        <taxon>Eukaryota</taxon>
        <taxon>Fungi</taxon>
        <taxon>Dikarya</taxon>
        <taxon>Ascomycota</taxon>
        <taxon>Pezizomycotina</taxon>
        <taxon>Sordariomycetes</taxon>
        <taxon>Hypocreomycetidae</taxon>
        <taxon>Glomerellales</taxon>
        <taxon>Glomerellaceae</taxon>
        <taxon>Colletotrichum</taxon>
        <taxon>Colletotrichum destructivum species complex</taxon>
    </lineage>
</organism>
<evidence type="ECO:0000313" key="2">
    <source>
        <dbReference type="Proteomes" id="UP000007174"/>
    </source>
</evidence>
<dbReference type="EMBL" id="CACQ02010005">
    <property type="protein sequence ID" value="CCF47675.1"/>
    <property type="molecule type" value="Genomic_DNA"/>
</dbReference>
<dbReference type="HOGENOM" id="CLU_2654377_0_0_1"/>
<proteinExistence type="predicted"/>